<gene>
    <name evidence="2" type="ORF">ECANGB1_2741</name>
</gene>
<sequence>MVSCLLAGVICLCLLFRVALMLTFQNNHIIGMEKMRISCVQLSIGGMNCQ</sequence>
<evidence type="ECO:0000313" key="2">
    <source>
        <dbReference type="EMBL" id="ORD93162.1"/>
    </source>
</evidence>
<keyword evidence="1" id="KW-0732">Signal</keyword>
<evidence type="ECO:0000256" key="1">
    <source>
        <dbReference type="SAM" id="SignalP"/>
    </source>
</evidence>
<proteinExistence type="predicted"/>
<organism evidence="2 3">
    <name type="scientific">Enterospora canceri</name>
    <dbReference type="NCBI Taxonomy" id="1081671"/>
    <lineage>
        <taxon>Eukaryota</taxon>
        <taxon>Fungi</taxon>
        <taxon>Fungi incertae sedis</taxon>
        <taxon>Microsporidia</taxon>
        <taxon>Enterocytozoonidae</taxon>
        <taxon>Enterospora</taxon>
    </lineage>
</organism>
<dbReference type="Proteomes" id="UP000192639">
    <property type="component" value="Unassembled WGS sequence"/>
</dbReference>
<keyword evidence="3" id="KW-1185">Reference proteome</keyword>
<protein>
    <submittedName>
        <fullName evidence="2">Uncharacterized protein</fullName>
    </submittedName>
</protein>
<accession>A0A1Y1S462</accession>
<name>A0A1Y1S462_9MICR</name>
<dbReference type="EMBL" id="LWDP01000170">
    <property type="protein sequence ID" value="ORD93162.1"/>
    <property type="molecule type" value="Genomic_DNA"/>
</dbReference>
<dbReference type="VEuPathDB" id="MicrosporidiaDB:ECANGB1_2741"/>
<comment type="caution">
    <text evidence="2">The sequence shown here is derived from an EMBL/GenBank/DDBJ whole genome shotgun (WGS) entry which is preliminary data.</text>
</comment>
<evidence type="ECO:0000313" key="3">
    <source>
        <dbReference type="Proteomes" id="UP000192639"/>
    </source>
</evidence>
<feature type="chain" id="PRO_5012575859" evidence="1">
    <location>
        <begin position="22"/>
        <end position="50"/>
    </location>
</feature>
<reference evidence="2 3" key="1">
    <citation type="journal article" date="2017" name="Environ. Microbiol.">
        <title>Decay of the glycolytic pathway and adaptation to intranuclear parasitism within Enterocytozoonidae microsporidia.</title>
        <authorList>
            <person name="Wiredu Boakye D."/>
            <person name="Jaroenlak P."/>
            <person name="Prachumwat A."/>
            <person name="Williams T.A."/>
            <person name="Bateman K.S."/>
            <person name="Itsathitphaisarn O."/>
            <person name="Sritunyalucksana K."/>
            <person name="Paszkiewicz K.H."/>
            <person name="Moore K.A."/>
            <person name="Stentiford G.D."/>
            <person name="Williams B.A."/>
        </authorList>
    </citation>
    <scope>NUCLEOTIDE SEQUENCE [LARGE SCALE GENOMIC DNA]</scope>
    <source>
        <strain evidence="2 3">GB1</strain>
    </source>
</reference>
<dbReference type="AlphaFoldDB" id="A0A1Y1S462"/>
<feature type="signal peptide" evidence="1">
    <location>
        <begin position="1"/>
        <end position="21"/>
    </location>
</feature>